<protein>
    <recommendedName>
        <fullName evidence="3">EB domain-containing protein</fullName>
    </recommendedName>
</protein>
<evidence type="ECO:0008006" key="3">
    <source>
        <dbReference type="Google" id="ProtNLM"/>
    </source>
</evidence>
<name>A0A0B1T5T8_OESDE</name>
<evidence type="ECO:0000313" key="2">
    <source>
        <dbReference type="Proteomes" id="UP000053660"/>
    </source>
</evidence>
<organism evidence="1 2">
    <name type="scientific">Oesophagostomum dentatum</name>
    <name type="common">Nodular worm</name>
    <dbReference type="NCBI Taxonomy" id="61180"/>
    <lineage>
        <taxon>Eukaryota</taxon>
        <taxon>Metazoa</taxon>
        <taxon>Ecdysozoa</taxon>
        <taxon>Nematoda</taxon>
        <taxon>Chromadorea</taxon>
        <taxon>Rhabditida</taxon>
        <taxon>Rhabditina</taxon>
        <taxon>Rhabditomorpha</taxon>
        <taxon>Strongyloidea</taxon>
        <taxon>Strongylidae</taxon>
        <taxon>Oesophagostomum</taxon>
    </lineage>
</organism>
<keyword evidence="2" id="KW-1185">Reference proteome</keyword>
<dbReference type="Proteomes" id="UP000053660">
    <property type="component" value="Unassembled WGS sequence"/>
</dbReference>
<gene>
    <name evidence="1" type="ORF">OESDEN_09396</name>
</gene>
<dbReference type="EMBL" id="KN552704">
    <property type="protein sequence ID" value="KHJ90750.1"/>
    <property type="molecule type" value="Genomic_DNA"/>
</dbReference>
<reference evidence="1 2" key="1">
    <citation type="submission" date="2014-03" db="EMBL/GenBank/DDBJ databases">
        <title>Draft genome of the hookworm Oesophagostomum dentatum.</title>
        <authorList>
            <person name="Mitreva M."/>
        </authorList>
    </citation>
    <scope>NUCLEOTIDE SEQUENCE [LARGE SCALE GENOMIC DNA]</scope>
    <source>
        <strain evidence="1 2">OD-Hann</strain>
    </source>
</reference>
<sequence length="150" mass="16893">MCDNKNRCTCECPTELGYVIDVDTKTCKRVRRRLKEKCKTDMECSAAFSECSTGGCRCKKGFKRDGRAYNCVNNGKPLVVSEEVVTCSMRSTLAMLLYNSLKHGTAEVPKIPLLNGTDDWPQDFGDDCSEDYYCVPVFDDATKPGYYQVF</sequence>
<evidence type="ECO:0000313" key="1">
    <source>
        <dbReference type="EMBL" id="KHJ90750.1"/>
    </source>
</evidence>
<dbReference type="OrthoDB" id="5853212at2759"/>
<accession>A0A0B1T5T8</accession>
<proteinExistence type="predicted"/>
<dbReference type="AlphaFoldDB" id="A0A0B1T5T8"/>